<evidence type="ECO:0000256" key="8">
    <source>
        <dbReference type="ARBA" id="ARBA00023150"/>
    </source>
</evidence>
<dbReference type="SUPFAM" id="SSF53218">
    <property type="entry name" value="Molybdenum cofactor biosynthesis proteins"/>
    <property type="match status" value="1"/>
</dbReference>
<protein>
    <recommendedName>
        <fullName evidence="3">molybdopterin molybdotransferase</fullName>
        <ecNumber evidence="3">2.10.1.1</ecNumber>
    </recommendedName>
</protein>
<keyword evidence="4" id="KW-0500">Molybdenum</keyword>
<dbReference type="SUPFAM" id="SSF63882">
    <property type="entry name" value="MoeA N-terminal region -like"/>
    <property type="match status" value="1"/>
</dbReference>
<dbReference type="GO" id="GO:0046872">
    <property type="term" value="F:metal ion binding"/>
    <property type="evidence" value="ECO:0007669"/>
    <property type="project" value="UniProtKB-KW"/>
</dbReference>
<dbReference type="Pfam" id="PF03453">
    <property type="entry name" value="MoeA_N"/>
    <property type="match status" value="1"/>
</dbReference>
<dbReference type="FunFam" id="3.40.980.10:FF:000004">
    <property type="entry name" value="Molybdopterin molybdenumtransferase"/>
    <property type="match status" value="1"/>
</dbReference>
<comment type="pathway">
    <text evidence="2">Cofactor biosynthesis; molybdopterin biosynthesis.</text>
</comment>
<proteinExistence type="predicted"/>
<keyword evidence="7" id="KW-0460">Magnesium</keyword>
<dbReference type="UniPathway" id="UPA00344"/>
<dbReference type="InterPro" id="IPR036135">
    <property type="entry name" value="MoeA_linker/N_sf"/>
</dbReference>
<evidence type="ECO:0000256" key="7">
    <source>
        <dbReference type="ARBA" id="ARBA00022842"/>
    </source>
</evidence>
<evidence type="ECO:0000256" key="1">
    <source>
        <dbReference type="ARBA" id="ARBA00001946"/>
    </source>
</evidence>
<dbReference type="InterPro" id="IPR036425">
    <property type="entry name" value="MoaB/Mog-like_dom_sf"/>
</dbReference>
<dbReference type="EMBL" id="UINC01001150">
    <property type="protein sequence ID" value="SUZ72527.1"/>
    <property type="molecule type" value="Genomic_DNA"/>
</dbReference>
<gene>
    <name evidence="11" type="ORF">METZ01_LOCUS25381</name>
</gene>
<evidence type="ECO:0000256" key="2">
    <source>
        <dbReference type="ARBA" id="ARBA00005046"/>
    </source>
</evidence>
<evidence type="ECO:0000256" key="3">
    <source>
        <dbReference type="ARBA" id="ARBA00013269"/>
    </source>
</evidence>
<dbReference type="Pfam" id="PF00994">
    <property type="entry name" value="MoCF_biosynth"/>
    <property type="match status" value="1"/>
</dbReference>
<evidence type="ECO:0000256" key="6">
    <source>
        <dbReference type="ARBA" id="ARBA00022723"/>
    </source>
</evidence>
<dbReference type="GO" id="GO:0061599">
    <property type="term" value="F:molybdopterin molybdotransferase activity"/>
    <property type="evidence" value="ECO:0007669"/>
    <property type="project" value="UniProtKB-EC"/>
</dbReference>
<evidence type="ECO:0000256" key="9">
    <source>
        <dbReference type="ARBA" id="ARBA00047317"/>
    </source>
</evidence>
<dbReference type="InterPro" id="IPR036688">
    <property type="entry name" value="MoeA_C_domain_IV_sf"/>
</dbReference>
<dbReference type="InterPro" id="IPR038987">
    <property type="entry name" value="MoeA-like"/>
</dbReference>
<dbReference type="PANTHER" id="PTHR10192">
    <property type="entry name" value="MOLYBDOPTERIN BIOSYNTHESIS PROTEIN"/>
    <property type="match status" value="1"/>
</dbReference>
<dbReference type="InterPro" id="IPR005110">
    <property type="entry name" value="MoeA_linker/N"/>
</dbReference>
<feature type="domain" description="MoaB/Mog" evidence="10">
    <location>
        <begin position="175"/>
        <end position="312"/>
    </location>
</feature>
<keyword evidence="8" id="KW-0501">Molybdenum cofactor biosynthesis</keyword>
<dbReference type="Gene3D" id="3.90.105.10">
    <property type="entry name" value="Molybdopterin biosynthesis moea protein, domain 2"/>
    <property type="match status" value="1"/>
</dbReference>
<dbReference type="SMART" id="SM00852">
    <property type="entry name" value="MoCF_biosynth"/>
    <property type="match status" value="1"/>
</dbReference>
<dbReference type="EC" id="2.10.1.1" evidence="3"/>
<evidence type="ECO:0000259" key="10">
    <source>
        <dbReference type="SMART" id="SM00852"/>
    </source>
</evidence>
<keyword evidence="6" id="KW-0479">Metal-binding</keyword>
<dbReference type="SUPFAM" id="SSF63867">
    <property type="entry name" value="MoeA C-terminal domain-like"/>
    <property type="match status" value="1"/>
</dbReference>
<evidence type="ECO:0000313" key="11">
    <source>
        <dbReference type="EMBL" id="SUZ72527.1"/>
    </source>
</evidence>
<keyword evidence="5" id="KW-0808">Transferase</keyword>
<dbReference type="NCBIfam" id="TIGR00177">
    <property type="entry name" value="molyb_syn"/>
    <property type="match status" value="1"/>
</dbReference>
<dbReference type="InterPro" id="IPR001453">
    <property type="entry name" value="MoaB/Mog_dom"/>
</dbReference>
<reference evidence="11" key="1">
    <citation type="submission" date="2018-05" db="EMBL/GenBank/DDBJ databases">
        <authorList>
            <person name="Lanie J.A."/>
            <person name="Ng W.-L."/>
            <person name="Kazmierczak K.M."/>
            <person name="Andrzejewski T.M."/>
            <person name="Davidsen T.M."/>
            <person name="Wayne K.J."/>
            <person name="Tettelin H."/>
            <person name="Glass J.I."/>
            <person name="Rusch D."/>
            <person name="Podicherti R."/>
            <person name="Tsui H.-C.T."/>
            <person name="Winkler M.E."/>
        </authorList>
    </citation>
    <scope>NUCLEOTIDE SEQUENCE</scope>
</reference>
<accession>A0A381Q332</accession>
<name>A0A381Q332_9ZZZZ</name>
<dbReference type="AlphaFoldDB" id="A0A381Q332"/>
<dbReference type="Gene3D" id="2.40.340.10">
    <property type="entry name" value="MoeA, C-terminal, domain IV"/>
    <property type="match status" value="1"/>
</dbReference>
<dbReference type="PANTHER" id="PTHR10192:SF5">
    <property type="entry name" value="GEPHYRIN"/>
    <property type="match status" value="1"/>
</dbReference>
<dbReference type="GO" id="GO:0006777">
    <property type="term" value="P:Mo-molybdopterin cofactor biosynthetic process"/>
    <property type="evidence" value="ECO:0007669"/>
    <property type="project" value="UniProtKB-KW"/>
</dbReference>
<dbReference type="GO" id="GO:0005829">
    <property type="term" value="C:cytosol"/>
    <property type="evidence" value="ECO:0007669"/>
    <property type="project" value="TreeGrafter"/>
</dbReference>
<evidence type="ECO:0000256" key="5">
    <source>
        <dbReference type="ARBA" id="ARBA00022679"/>
    </source>
</evidence>
<dbReference type="Gene3D" id="2.170.190.11">
    <property type="entry name" value="Molybdopterin biosynthesis moea protein, domain 3"/>
    <property type="match status" value="1"/>
</dbReference>
<comment type="cofactor">
    <cofactor evidence="1">
        <name>Mg(2+)</name>
        <dbReference type="ChEBI" id="CHEBI:18420"/>
    </cofactor>
</comment>
<dbReference type="FunFam" id="2.170.190.11:FF:000001">
    <property type="entry name" value="Molybdopterin molybdenumtransferase"/>
    <property type="match status" value="1"/>
</dbReference>
<dbReference type="InterPro" id="IPR005111">
    <property type="entry name" value="MoeA_C_domain_IV"/>
</dbReference>
<dbReference type="Pfam" id="PF03454">
    <property type="entry name" value="MoeA_C"/>
    <property type="match status" value="1"/>
</dbReference>
<sequence>MIPFEDARTYVLARCTRRAPTLTPVSDALGLVTAVEVIAQESIPPFANTAMDGFAVRSSDVATVPVQLRIIETIAAGHAPERAVGHGEASRIMTGAPIPAGADAVVMVEKTSVSADVVTVEAAVGEGHHIRPAGDDVNLGDLVFAESTVLTAGHLGVLCSLGMNEIETYPRLRVGVISTGDELVDDGGVLAPGQIRDSNRRTLISLLTTDGFVAVDLGLVHDEEAAIELALLRGADQCDAIVTSGGVSMGDFDYVKAVLDRVGDMRWMQIAIKPAKPLAFGTIGETPVFGLPGNPVSSMVSYELFARPGLRAMMGVPDPIRTAIQGVAAEPLARRPDGKTHFSRVSASHEDGRVVIRSVAGQGSHMLTSMARSNALAVLPDGDGYVEGDAVEVLLLN</sequence>
<organism evidence="11">
    <name type="scientific">marine metagenome</name>
    <dbReference type="NCBI Taxonomy" id="408172"/>
    <lineage>
        <taxon>unclassified sequences</taxon>
        <taxon>metagenomes</taxon>
        <taxon>ecological metagenomes</taxon>
    </lineage>
</organism>
<dbReference type="NCBIfam" id="NF045515">
    <property type="entry name" value="Glp_gephyrin"/>
    <property type="match status" value="1"/>
</dbReference>
<evidence type="ECO:0000256" key="4">
    <source>
        <dbReference type="ARBA" id="ARBA00022505"/>
    </source>
</evidence>
<comment type="catalytic activity">
    <reaction evidence="9">
        <text>adenylyl-molybdopterin + molybdate = Mo-molybdopterin + AMP + H(+)</text>
        <dbReference type="Rhea" id="RHEA:35047"/>
        <dbReference type="ChEBI" id="CHEBI:15378"/>
        <dbReference type="ChEBI" id="CHEBI:36264"/>
        <dbReference type="ChEBI" id="CHEBI:62727"/>
        <dbReference type="ChEBI" id="CHEBI:71302"/>
        <dbReference type="ChEBI" id="CHEBI:456215"/>
        <dbReference type="EC" id="2.10.1.1"/>
    </reaction>
</comment>
<dbReference type="CDD" id="cd00887">
    <property type="entry name" value="MoeA"/>
    <property type="match status" value="1"/>
</dbReference>
<dbReference type="Gene3D" id="3.40.980.10">
    <property type="entry name" value="MoaB/Mog-like domain"/>
    <property type="match status" value="1"/>
</dbReference>